<gene>
    <name evidence="1" type="ORF">SAMN04487971_1387</name>
</gene>
<evidence type="ECO:0000313" key="2">
    <source>
        <dbReference type="Proteomes" id="UP000199555"/>
    </source>
</evidence>
<proteinExistence type="predicted"/>
<reference evidence="2" key="1">
    <citation type="submission" date="2016-10" db="EMBL/GenBank/DDBJ databases">
        <authorList>
            <person name="Varghese N."/>
            <person name="Submissions S."/>
        </authorList>
    </citation>
    <scope>NUCLEOTIDE SEQUENCE [LARGE SCALE GENOMIC DNA]</scope>
    <source>
        <strain evidence="2">CGMCC 1.7655</strain>
    </source>
</reference>
<dbReference type="RefSeq" id="WP_175558939.1">
    <property type="nucleotide sequence ID" value="NZ_FNGE01000038.1"/>
</dbReference>
<dbReference type="STRING" id="525640.SAMN04487971_1387"/>
<dbReference type="AlphaFoldDB" id="A0A1G9NYN2"/>
<sequence>MAQETGSVRGAVCTPTAQIIPIVEEQVVVLGETQQGPRQDRVVGI</sequence>
<organism evidence="1 2">
    <name type="scientific">Paracoccus chinensis</name>
    <dbReference type="NCBI Taxonomy" id="525640"/>
    <lineage>
        <taxon>Bacteria</taxon>
        <taxon>Pseudomonadati</taxon>
        <taxon>Pseudomonadota</taxon>
        <taxon>Alphaproteobacteria</taxon>
        <taxon>Rhodobacterales</taxon>
        <taxon>Paracoccaceae</taxon>
        <taxon>Paracoccus</taxon>
    </lineage>
</organism>
<dbReference type="EMBL" id="FNGE01000038">
    <property type="protein sequence ID" value="SDL91137.1"/>
    <property type="molecule type" value="Genomic_DNA"/>
</dbReference>
<evidence type="ECO:0000313" key="1">
    <source>
        <dbReference type="EMBL" id="SDL91137.1"/>
    </source>
</evidence>
<keyword evidence="2" id="KW-1185">Reference proteome</keyword>
<accession>A0A1G9NYN2</accession>
<protein>
    <submittedName>
        <fullName evidence="1">Uncharacterized protein</fullName>
    </submittedName>
</protein>
<dbReference type="Proteomes" id="UP000199555">
    <property type="component" value="Unassembled WGS sequence"/>
</dbReference>
<name>A0A1G9NYN2_9RHOB</name>